<dbReference type="SUPFAM" id="SSF52540">
    <property type="entry name" value="P-loop containing nucleoside triphosphate hydrolases"/>
    <property type="match status" value="1"/>
</dbReference>
<dbReference type="Proteomes" id="UP001251524">
    <property type="component" value="Unassembled WGS sequence"/>
</dbReference>
<dbReference type="RefSeq" id="WP_310056819.1">
    <property type="nucleotide sequence ID" value="NZ_JAVDVY010000001.1"/>
</dbReference>
<keyword evidence="2" id="KW-1185">Reference proteome</keyword>
<proteinExistence type="predicted"/>
<dbReference type="EMBL" id="JAVDVY010000001">
    <property type="protein sequence ID" value="MDR7132908.1"/>
    <property type="molecule type" value="Genomic_DNA"/>
</dbReference>
<evidence type="ECO:0008006" key="3">
    <source>
        <dbReference type="Google" id="ProtNLM"/>
    </source>
</evidence>
<gene>
    <name evidence="1" type="ORF">J2X06_000092</name>
</gene>
<dbReference type="InterPro" id="IPR027417">
    <property type="entry name" value="P-loop_NTPase"/>
</dbReference>
<evidence type="ECO:0000313" key="1">
    <source>
        <dbReference type="EMBL" id="MDR7132908.1"/>
    </source>
</evidence>
<sequence>MTLSPPEDPQFLPFKLDTVGRRILWLRLDAAQRHEAAFLDDRALPPQAEGGWMPWDSLPATNPTGASVAADAIFHIGHCGSTLLSRLLDSWTEVQGLREPLPLRSLAEAWPWLDLPESRLSPTEAPRLLLALWSRWSQPLAPHRRSVVKATSSCNGLIDPLLSQQPTMRAILLDMPLRPYLATLLKSPGSVHDAANAAAERLRDLHARGCADGIALHGLTLPQQCAMGWLAERLRFGAIAQGEHGARVLRMDFEELLADPERELRRAAAHLQLDPAGVTDALASSAWGRYSKAQTHGYGRQDRAHDLELATQRYGKEVAEGEEFVEAFVHRHPGLRAAVFA</sequence>
<protein>
    <recommendedName>
        <fullName evidence="3">Sulfotransferase family protein</fullName>
    </recommendedName>
</protein>
<reference evidence="1 2" key="1">
    <citation type="submission" date="2023-07" db="EMBL/GenBank/DDBJ databases">
        <title>Sorghum-associated microbial communities from plants grown in Nebraska, USA.</title>
        <authorList>
            <person name="Schachtman D."/>
        </authorList>
    </citation>
    <scope>NUCLEOTIDE SEQUENCE [LARGE SCALE GENOMIC DNA]</scope>
    <source>
        <strain evidence="1 2">BE198</strain>
    </source>
</reference>
<dbReference type="Gene3D" id="3.40.50.300">
    <property type="entry name" value="P-loop containing nucleotide triphosphate hydrolases"/>
    <property type="match status" value="1"/>
</dbReference>
<accession>A0ABU1W5N5</accession>
<evidence type="ECO:0000313" key="2">
    <source>
        <dbReference type="Proteomes" id="UP001251524"/>
    </source>
</evidence>
<organism evidence="1 2">
    <name type="scientific">Lysobacter niastensis</name>
    <dbReference type="NCBI Taxonomy" id="380629"/>
    <lineage>
        <taxon>Bacteria</taxon>
        <taxon>Pseudomonadati</taxon>
        <taxon>Pseudomonadota</taxon>
        <taxon>Gammaproteobacteria</taxon>
        <taxon>Lysobacterales</taxon>
        <taxon>Lysobacteraceae</taxon>
        <taxon>Lysobacter</taxon>
    </lineage>
</organism>
<comment type="caution">
    <text evidence="1">The sequence shown here is derived from an EMBL/GenBank/DDBJ whole genome shotgun (WGS) entry which is preliminary data.</text>
</comment>
<name>A0ABU1W5N5_9GAMM</name>